<accession>A0ABX4FQM7</accession>
<sequence>SAPARSRAHQIPDGFEPNETNRRVAAEQGVSINDELPQFIDYHRARRSTMKDWHAALNTWLRNAKKFGGGTSGRGRPIGETPYERGQRMARERGIIQ</sequence>
<keyword evidence="3" id="KW-1185">Reference proteome</keyword>
<evidence type="ECO:0000313" key="2">
    <source>
        <dbReference type="EMBL" id="OZS41276.1"/>
    </source>
</evidence>
<dbReference type="Proteomes" id="UP000215999">
    <property type="component" value="Unassembled WGS sequence"/>
</dbReference>
<feature type="non-terminal residue" evidence="2">
    <location>
        <position position="1"/>
    </location>
</feature>
<dbReference type="RefSeq" id="WP_205049249.1">
    <property type="nucleotide sequence ID" value="NZ_NOIF01000480.1"/>
</dbReference>
<proteinExistence type="predicted"/>
<dbReference type="EMBL" id="NOIF01000480">
    <property type="protein sequence ID" value="OZS41276.1"/>
    <property type="molecule type" value="Genomic_DNA"/>
</dbReference>
<comment type="caution">
    <text evidence="2">The sequence shown here is derived from an EMBL/GenBank/DDBJ whole genome shotgun (WGS) entry which is preliminary data.</text>
</comment>
<evidence type="ECO:0008006" key="4">
    <source>
        <dbReference type="Google" id="ProtNLM"/>
    </source>
</evidence>
<gene>
    <name evidence="2" type="ORF">ASV53_24690</name>
</gene>
<protein>
    <recommendedName>
        <fullName evidence="4">Integrase</fullName>
    </recommendedName>
</protein>
<evidence type="ECO:0000256" key="1">
    <source>
        <dbReference type="SAM" id="MobiDB-lite"/>
    </source>
</evidence>
<evidence type="ECO:0000313" key="3">
    <source>
        <dbReference type="Proteomes" id="UP000215999"/>
    </source>
</evidence>
<feature type="region of interest" description="Disordered" evidence="1">
    <location>
        <begin position="1"/>
        <end position="22"/>
    </location>
</feature>
<feature type="region of interest" description="Disordered" evidence="1">
    <location>
        <begin position="65"/>
        <end position="97"/>
    </location>
</feature>
<organism evidence="2 3">
    <name type="scientific">Photobacterium sanguinicancri</name>
    <dbReference type="NCBI Taxonomy" id="875932"/>
    <lineage>
        <taxon>Bacteria</taxon>
        <taxon>Pseudomonadati</taxon>
        <taxon>Pseudomonadota</taxon>
        <taxon>Gammaproteobacteria</taxon>
        <taxon>Vibrionales</taxon>
        <taxon>Vibrionaceae</taxon>
        <taxon>Photobacterium</taxon>
    </lineage>
</organism>
<feature type="compositionally biased region" description="Basic and acidic residues" evidence="1">
    <location>
        <begin position="82"/>
        <end position="97"/>
    </location>
</feature>
<name>A0ABX4FQM7_9GAMM</name>
<reference evidence="2 3" key="1">
    <citation type="journal article" date="2016" name="Antonie Van Leeuwenhoek">
        <title>Photobacterium sanguinicancri sp. nov. isolated from marine animals.</title>
        <authorList>
            <person name="Gomez-Gil B."/>
            <person name="Roque A."/>
            <person name="Rotllant G."/>
            <person name="Romalde J.L."/>
            <person name="Doce A."/>
            <person name="Eggermont M."/>
            <person name="Defoirdt T."/>
        </authorList>
    </citation>
    <scope>NUCLEOTIDE SEQUENCE [LARGE SCALE GENOMIC DNA]</scope>
    <source>
        <strain evidence="2 3">CAIM 1827</strain>
    </source>
</reference>